<accession>A0A2P9AVQ5</accession>
<gene>
    <name evidence="2" type="ORF">BQ8482_600001</name>
</gene>
<organism evidence="2 3">
    <name type="scientific">Mesorhizobium delmotii</name>
    <dbReference type="NCBI Taxonomy" id="1631247"/>
    <lineage>
        <taxon>Bacteria</taxon>
        <taxon>Pseudomonadati</taxon>
        <taxon>Pseudomonadota</taxon>
        <taxon>Alphaproteobacteria</taxon>
        <taxon>Hyphomicrobiales</taxon>
        <taxon>Phyllobacteriaceae</taxon>
        <taxon>Mesorhizobium</taxon>
    </lineage>
</organism>
<protein>
    <submittedName>
        <fullName evidence="2">Uncharacterized protein</fullName>
    </submittedName>
</protein>
<feature type="region of interest" description="Disordered" evidence="1">
    <location>
        <begin position="1"/>
        <end position="23"/>
    </location>
</feature>
<feature type="compositionally biased region" description="Basic and acidic residues" evidence="1">
    <location>
        <begin position="1"/>
        <end position="14"/>
    </location>
</feature>
<evidence type="ECO:0000256" key="1">
    <source>
        <dbReference type="SAM" id="MobiDB-lite"/>
    </source>
</evidence>
<name>A0A2P9AVQ5_9HYPH</name>
<dbReference type="EMBL" id="FUIG01000071">
    <property type="protein sequence ID" value="SJM35255.1"/>
    <property type="molecule type" value="Genomic_DNA"/>
</dbReference>
<sequence length="113" mass="13042">MRRSQLNDRRERKVALGSSARAGRARHCWRLLRRSDQIHLLAQRFAVTFPLTSRLQVEKFHIEFFALPGQFEDPLCGRRPETGIARETNDDRDFQLGLVATSCSRSRKSTKGT</sequence>
<proteinExistence type="predicted"/>
<dbReference type="AlphaFoldDB" id="A0A2P9AVQ5"/>
<evidence type="ECO:0000313" key="2">
    <source>
        <dbReference type="EMBL" id="SJM35255.1"/>
    </source>
</evidence>
<evidence type="ECO:0000313" key="3">
    <source>
        <dbReference type="Proteomes" id="UP000245698"/>
    </source>
</evidence>
<dbReference type="Proteomes" id="UP000245698">
    <property type="component" value="Unassembled WGS sequence"/>
</dbReference>
<reference evidence="3" key="1">
    <citation type="submission" date="2016-12" db="EMBL/GenBank/DDBJ databases">
        <authorList>
            <person name="Brunel B."/>
        </authorList>
    </citation>
    <scope>NUCLEOTIDE SEQUENCE [LARGE SCALE GENOMIC DNA]</scope>
</reference>
<keyword evidence="3" id="KW-1185">Reference proteome</keyword>